<dbReference type="AlphaFoldDB" id="A0A1B8TZB2"/>
<dbReference type="GO" id="GO:0005829">
    <property type="term" value="C:cytosol"/>
    <property type="evidence" value="ECO:0007669"/>
    <property type="project" value="TreeGrafter"/>
</dbReference>
<dbReference type="OrthoDB" id="9777133at2"/>
<dbReference type="NCBIfam" id="NF002542">
    <property type="entry name" value="PRK02101.1-3"/>
    <property type="match status" value="1"/>
</dbReference>
<dbReference type="GO" id="GO:0033194">
    <property type="term" value="P:response to hydroperoxide"/>
    <property type="evidence" value="ECO:0007669"/>
    <property type="project" value="TreeGrafter"/>
</dbReference>
<evidence type="ECO:0000256" key="1">
    <source>
        <dbReference type="HAMAP-Rule" id="MF_00652"/>
    </source>
</evidence>
<dbReference type="PANTHER" id="PTHR30283:SF4">
    <property type="entry name" value="PEROXIDE STRESS RESISTANCE PROTEIN YAAA"/>
    <property type="match status" value="1"/>
</dbReference>
<dbReference type="InterPro" id="IPR005583">
    <property type="entry name" value="YaaA"/>
</dbReference>
<dbReference type="RefSeq" id="WP_065318638.1">
    <property type="nucleotide sequence ID" value="NZ_CP017477.1"/>
</dbReference>
<sequence length="252" mass="29040">MKIIISPAKSLDFESKVPTSLHTQPRFLDQAEKLNKKLKTLSKNKLSDLMKISDDLAALNYERNQTWQTPFTKENSKQAIYAFTGAVFQGIDVQTLSEEKIPLLQENLRILSGLYGLLKPLDLIQPYRLEMGTRLKVGTKDNLYKFWDDAVAKALNDELADDELLVNLASAEYFKVIPKKVLKVDMITPVFKDFKNGEYKTIMTYAKMARGYMVRYIIENNVKTIEDLKGFNVEKYRFSEELSKGNELVFTR</sequence>
<comment type="caution">
    <text evidence="2">The sequence shown here is derived from an EMBL/GenBank/DDBJ whole genome shotgun (WGS) entry which is preliminary data.</text>
</comment>
<dbReference type="EMBL" id="LSFM01000021">
    <property type="protein sequence ID" value="OBY64885.1"/>
    <property type="molecule type" value="Genomic_DNA"/>
</dbReference>
<proteinExistence type="inferred from homology"/>
<evidence type="ECO:0000313" key="3">
    <source>
        <dbReference type="Proteomes" id="UP000092584"/>
    </source>
</evidence>
<reference evidence="3" key="1">
    <citation type="submission" date="2016-02" db="EMBL/GenBank/DDBJ databases">
        <authorList>
            <person name="Shin S.-K."/>
            <person name="Yi H."/>
            <person name="Kim E."/>
        </authorList>
    </citation>
    <scope>NUCLEOTIDE SEQUENCE [LARGE SCALE GENOMIC DNA]</scope>
    <source>
        <strain evidence="3">LPB0003</strain>
    </source>
</reference>
<dbReference type="Proteomes" id="UP000092584">
    <property type="component" value="Unassembled WGS sequence"/>
</dbReference>
<dbReference type="HAMAP" id="MF_00652">
    <property type="entry name" value="UPF0246"/>
    <property type="match status" value="1"/>
</dbReference>
<dbReference type="KEGG" id="pob:LPB03_06795"/>
<dbReference type="PANTHER" id="PTHR30283">
    <property type="entry name" value="PEROXIDE STRESS RESPONSE PROTEIN YAAA"/>
    <property type="match status" value="1"/>
</dbReference>
<comment type="similarity">
    <text evidence="1">Belongs to the UPF0246 family.</text>
</comment>
<organism evidence="2 3">
    <name type="scientific">Polaribacter vadi</name>
    <dbReference type="NCBI Taxonomy" id="1774273"/>
    <lineage>
        <taxon>Bacteria</taxon>
        <taxon>Pseudomonadati</taxon>
        <taxon>Bacteroidota</taxon>
        <taxon>Flavobacteriia</taxon>
        <taxon>Flavobacteriales</taxon>
        <taxon>Flavobacteriaceae</taxon>
    </lineage>
</organism>
<name>A0A1B8TZB2_9FLAO</name>
<evidence type="ECO:0000313" key="2">
    <source>
        <dbReference type="EMBL" id="OBY64885.1"/>
    </source>
</evidence>
<protein>
    <recommendedName>
        <fullName evidence="1">UPF0246 protein LPB3_05695</fullName>
    </recommendedName>
</protein>
<dbReference type="Pfam" id="PF03883">
    <property type="entry name" value="H2O2_YaaD"/>
    <property type="match status" value="1"/>
</dbReference>
<keyword evidence="3" id="KW-1185">Reference proteome</keyword>
<accession>A0A1B8TZB2</accession>
<gene>
    <name evidence="2" type="ORF">LPB3_05695</name>
</gene>
<dbReference type="NCBIfam" id="NF002543">
    <property type="entry name" value="PRK02101.1-4"/>
    <property type="match status" value="1"/>
</dbReference>